<feature type="domain" description="FAD-binding" evidence="1">
    <location>
        <begin position="5"/>
        <end position="337"/>
    </location>
</feature>
<protein>
    <submittedName>
        <fullName evidence="2">FAD-dependent monooxygenase</fullName>
    </submittedName>
</protein>
<sequence>MKDKKILVTGASIAGPTLAYWLNRYGFNVTVAERAPELRLGGQNIDVKGPAAEIARKMGIEEAIRAQNTTEVGLRFVNTRNKTVAEFPVESSLSMTQELEILRGDLVRILYDLTKVDVEYRFGEHITQLEQTNANVNVTFSSSRSELFDLVIAAEGIGSKTRELAFAKRPEFKFLGLYTAYLTITRSATDSSWARWCNAENGIVFLLRPDNHGETRASITFTATEDEYKGLSLEEQRSALIGRIRGSGWESERLIMEINKTSDLYFDRISQVKAPEWSEGRVAIVGDAAYCATPIAGKGTDLAMTGAYILAGELYTASTYQKAFEVYEQKMRPYVEKCQQLPPGIPGLVYPRTKIGVGLLNTVVSAFGSRPAKWVFSFFGKDKKAPKQEITLPDYLNTTDRSAN</sequence>
<keyword evidence="2" id="KW-0560">Oxidoreductase</keyword>
<dbReference type="PRINTS" id="PR00420">
    <property type="entry name" value="RNGMNOXGNASE"/>
</dbReference>
<organism evidence="2 3">
    <name type="scientific">Mucilaginibacter myungsuensis</name>
    <dbReference type="NCBI Taxonomy" id="649104"/>
    <lineage>
        <taxon>Bacteria</taxon>
        <taxon>Pseudomonadati</taxon>
        <taxon>Bacteroidota</taxon>
        <taxon>Sphingobacteriia</taxon>
        <taxon>Sphingobacteriales</taxon>
        <taxon>Sphingobacteriaceae</taxon>
        <taxon>Mucilaginibacter</taxon>
    </lineage>
</organism>
<comment type="caution">
    <text evidence="2">The sequence shown here is derived from an EMBL/GenBank/DDBJ whole genome shotgun (WGS) entry which is preliminary data.</text>
</comment>
<dbReference type="InterPro" id="IPR051704">
    <property type="entry name" value="FAD_aromatic-hydroxylase"/>
</dbReference>
<reference evidence="2" key="1">
    <citation type="submission" date="2020-10" db="EMBL/GenBank/DDBJ databases">
        <title>Mucilaginibacter mali sp. nov., isolated from rhizosphere soil of apple orchard.</title>
        <authorList>
            <person name="Lee J.-S."/>
            <person name="Kim H.S."/>
            <person name="Kim J.-S."/>
        </authorList>
    </citation>
    <scope>NUCLEOTIDE SEQUENCE</scope>
    <source>
        <strain evidence="2">KCTC 22746</strain>
    </source>
</reference>
<dbReference type="InterPro" id="IPR036188">
    <property type="entry name" value="FAD/NAD-bd_sf"/>
</dbReference>
<keyword evidence="2" id="KW-0503">Monooxygenase</keyword>
<name>A0A929L1V1_9SPHI</name>
<dbReference type="SUPFAM" id="SSF51905">
    <property type="entry name" value="FAD/NAD(P)-binding domain"/>
    <property type="match status" value="1"/>
</dbReference>
<dbReference type="EMBL" id="JADFFL010000005">
    <property type="protein sequence ID" value="MBE9662954.1"/>
    <property type="molecule type" value="Genomic_DNA"/>
</dbReference>
<keyword evidence="3" id="KW-1185">Reference proteome</keyword>
<dbReference type="GO" id="GO:0071949">
    <property type="term" value="F:FAD binding"/>
    <property type="evidence" value="ECO:0007669"/>
    <property type="project" value="InterPro"/>
</dbReference>
<evidence type="ECO:0000313" key="2">
    <source>
        <dbReference type="EMBL" id="MBE9662954.1"/>
    </source>
</evidence>
<dbReference type="Gene3D" id="3.50.50.60">
    <property type="entry name" value="FAD/NAD(P)-binding domain"/>
    <property type="match status" value="1"/>
</dbReference>
<evidence type="ECO:0000313" key="3">
    <source>
        <dbReference type="Proteomes" id="UP000622475"/>
    </source>
</evidence>
<dbReference type="Pfam" id="PF01494">
    <property type="entry name" value="FAD_binding_3"/>
    <property type="match status" value="1"/>
</dbReference>
<proteinExistence type="predicted"/>
<evidence type="ECO:0000259" key="1">
    <source>
        <dbReference type="Pfam" id="PF01494"/>
    </source>
</evidence>
<dbReference type="Gene3D" id="3.30.9.10">
    <property type="entry name" value="D-Amino Acid Oxidase, subunit A, domain 2"/>
    <property type="match status" value="1"/>
</dbReference>
<dbReference type="GO" id="GO:0004497">
    <property type="term" value="F:monooxygenase activity"/>
    <property type="evidence" value="ECO:0007669"/>
    <property type="project" value="UniProtKB-KW"/>
</dbReference>
<gene>
    <name evidence="2" type="ORF">IRJ16_13770</name>
</gene>
<dbReference type="PANTHER" id="PTHR46865:SF2">
    <property type="entry name" value="MONOOXYGENASE"/>
    <property type="match status" value="1"/>
</dbReference>
<dbReference type="InterPro" id="IPR002938">
    <property type="entry name" value="FAD-bd"/>
</dbReference>
<dbReference type="PANTHER" id="PTHR46865">
    <property type="entry name" value="OXIDOREDUCTASE-RELATED"/>
    <property type="match status" value="1"/>
</dbReference>
<accession>A0A929L1V1</accession>
<dbReference type="Proteomes" id="UP000622475">
    <property type="component" value="Unassembled WGS sequence"/>
</dbReference>
<dbReference type="AlphaFoldDB" id="A0A929L1V1"/>